<evidence type="ECO:0000256" key="7">
    <source>
        <dbReference type="ARBA" id="ARBA00023146"/>
    </source>
</evidence>
<dbReference type="InterPro" id="IPR002312">
    <property type="entry name" value="Asp/Asn-tRNA-synth_IIb"/>
</dbReference>
<evidence type="ECO:0000256" key="3">
    <source>
        <dbReference type="ARBA" id="ARBA00022598"/>
    </source>
</evidence>
<keyword evidence="4" id="KW-0547">Nucleotide-binding</keyword>
<dbReference type="PANTHER" id="PTHR22594">
    <property type="entry name" value="ASPARTYL/LYSYL-TRNA SYNTHETASE"/>
    <property type="match status" value="1"/>
</dbReference>
<dbReference type="GeneID" id="108733282"/>
<dbReference type="Proteomes" id="UP000192223">
    <property type="component" value="Unplaced"/>
</dbReference>
<keyword evidence="9" id="KW-1185">Reference proteome</keyword>
<dbReference type="GO" id="GO:0006421">
    <property type="term" value="P:asparaginyl-tRNA aminoacylation"/>
    <property type="evidence" value="ECO:0007669"/>
    <property type="project" value="InterPro"/>
</dbReference>
<dbReference type="SUPFAM" id="SSF55681">
    <property type="entry name" value="Class II aaRS and biotin synthetases"/>
    <property type="match status" value="1"/>
</dbReference>
<dbReference type="GO" id="GO:0004816">
    <property type="term" value="F:asparagine-tRNA ligase activity"/>
    <property type="evidence" value="ECO:0007669"/>
    <property type="project" value="UniProtKB-EC"/>
</dbReference>
<dbReference type="InterPro" id="IPR012340">
    <property type="entry name" value="NA-bd_OB-fold"/>
</dbReference>
<dbReference type="Pfam" id="PF01336">
    <property type="entry name" value="tRNA_anti-codon"/>
    <property type="match status" value="1"/>
</dbReference>
<evidence type="ECO:0000313" key="9">
    <source>
        <dbReference type="Proteomes" id="UP000192223"/>
    </source>
</evidence>
<dbReference type="PROSITE" id="PS50862">
    <property type="entry name" value="AA_TRNA_LIGASE_II"/>
    <property type="match status" value="1"/>
</dbReference>
<evidence type="ECO:0000256" key="1">
    <source>
        <dbReference type="ARBA" id="ARBA00008226"/>
    </source>
</evidence>
<evidence type="ECO:0000313" key="10">
    <source>
        <dbReference type="RefSeq" id="XP_025831726.1"/>
    </source>
</evidence>
<dbReference type="Gene3D" id="2.40.50.140">
    <property type="entry name" value="Nucleic acid-binding proteins"/>
    <property type="match status" value="1"/>
</dbReference>
<evidence type="ECO:0000256" key="6">
    <source>
        <dbReference type="ARBA" id="ARBA00022917"/>
    </source>
</evidence>
<dbReference type="CDD" id="cd04318">
    <property type="entry name" value="EcAsnRS_like_N"/>
    <property type="match status" value="1"/>
</dbReference>
<dbReference type="CDD" id="cd00776">
    <property type="entry name" value="AsxRS_core"/>
    <property type="match status" value="1"/>
</dbReference>
<dbReference type="NCBIfam" id="NF003037">
    <property type="entry name" value="PRK03932.1"/>
    <property type="match status" value="1"/>
</dbReference>
<dbReference type="CTD" id="36909"/>
<comment type="similarity">
    <text evidence="1">Belongs to the class-II aminoacyl-tRNA synthetase family.</text>
</comment>
<proteinExistence type="inferred from homology"/>
<dbReference type="SUPFAM" id="SSF50249">
    <property type="entry name" value="Nucleic acid-binding proteins"/>
    <property type="match status" value="1"/>
</dbReference>
<keyword evidence="5" id="KW-0067">ATP-binding</keyword>
<sequence length="465" mass="52768">MLKNGTVLHQVKHAYATMPETVNKVLNQHSVGKKAFIQGWIKSVRKLKNHIFFNINDGSTREAIQVVAEMEAAQNIRTGASVSVLGTLSIAPNNQKELKAENVQLIGDCVITEGYPFAPRKVYPPEYVRQYLHFRPRTNRFSSLLRVRSNLLTEVTKYFNEVGFIHINTPIITSNDCEGGGEVFTAVPANKELIKQMGKPGEPTEKTYFNSEVYLTVSGQLHLEAVAHGLSKVYTMGPVFRAENSRSRLHLSEFYMLEAELAFINKISEILNVIENLLKTVTRRVLETSQDDINYLTNNKDFSWLDKPFVILTYDEAINILSSKLKMPDTDARSETEFSKEDELAVVSYCGNLPTFVINWPKQVKAFYMRECEDNPKKVSALDLLVPGVGEIVGGGLRENTYEKLQKNIPSDDKNFEWYLELRKFGGVPTGGFGLGFERYLQFLLDIENIKDAIPFPRWPHNCQL</sequence>
<gene>
    <name evidence="10" type="primary">LOC108733282</name>
</gene>
<dbReference type="InterPro" id="IPR004522">
    <property type="entry name" value="Asn-tRNA-ligase"/>
</dbReference>
<dbReference type="InterPro" id="IPR004364">
    <property type="entry name" value="Aa-tRNA-synt_II"/>
</dbReference>
<dbReference type="InterPro" id="IPR006195">
    <property type="entry name" value="aa-tRNA-synth_II"/>
</dbReference>
<evidence type="ECO:0000256" key="5">
    <source>
        <dbReference type="ARBA" id="ARBA00022840"/>
    </source>
</evidence>
<dbReference type="NCBIfam" id="TIGR00457">
    <property type="entry name" value="asnS"/>
    <property type="match status" value="1"/>
</dbReference>
<dbReference type="FunCoup" id="A0A7F5R6X7">
    <property type="interactions" value="1231"/>
</dbReference>
<dbReference type="Pfam" id="PF00152">
    <property type="entry name" value="tRNA-synt_2"/>
    <property type="match status" value="1"/>
</dbReference>
<dbReference type="InterPro" id="IPR004365">
    <property type="entry name" value="NA-bd_OB_tRNA"/>
</dbReference>
<reference evidence="10" key="1">
    <citation type="submission" date="2025-08" db="UniProtKB">
        <authorList>
            <consortium name="RefSeq"/>
        </authorList>
    </citation>
    <scope>IDENTIFICATION</scope>
    <source>
        <tissue evidence="10">Entire body</tissue>
    </source>
</reference>
<protein>
    <recommendedName>
        <fullName evidence="2">asparagine--tRNA ligase</fullName>
        <ecNumber evidence="2">6.1.1.22</ecNumber>
    </recommendedName>
</protein>
<dbReference type="InParanoid" id="A0A7F5R6X7"/>
<dbReference type="KEGG" id="apln:108733282"/>
<keyword evidence="3 10" id="KW-0436">Ligase</keyword>
<keyword evidence="7" id="KW-0030">Aminoacyl-tRNA synthetase</keyword>
<dbReference type="PRINTS" id="PR01042">
    <property type="entry name" value="TRNASYNTHASP"/>
</dbReference>
<accession>A0A7F5R6X7</accession>
<name>A0A7F5R6X7_AGRPL</name>
<dbReference type="PANTHER" id="PTHR22594:SF34">
    <property type="entry name" value="ASPARAGINE--TRNA LIGASE, MITOCHONDRIAL-RELATED"/>
    <property type="match status" value="1"/>
</dbReference>
<dbReference type="OrthoDB" id="360585at2759"/>
<dbReference type="InterPro" id="IPR045864">
    <property type="entry name" value="aa-tRNA-synth_II/BPL/LPL"/>
</dbReference>
<evidence type="ECO:0000259" key="8">
    <source>
        <dbReference type="PROSITE" id="PS50862"/>
    </source>
</evidence>
<dbReference type="GO" id="GO:0005739">
    <property type="term" value="C:mitochondrion"/>
    <property type="evidence" value="ECO:0007669"/>
    <property type="project" value="TreeGrafter"/>
</dbReference>
<dbReference type="AlphaFoldDB" id="A0A7F5R6X7"/>
<organism evidence="9 10">
    <name type="scientific">Agrilus planipennis</name>
    <name type="common">Emerald ash borer</name>
    <name type="synonym">Agrilus marcopoli</name>
    <dbReference type="NCBI Taxonomy" id="224129"/>
    <lineage>
        <taxon>Eukaryota</taxon>
        <taxon>Metazoa</taxon>
        <taxon>Ecdysozoa</taxon>
        <taxon>Arthropoda</taxon>
        <taxon>Hexapoda</taxon>
        <taxon>Insecta</taxon>
        <taxon>Pterygota</taxon>
        <taxon>Neoptera</taxon>
        <taxon>Endopterygota</taxon>
        <taxon>Coleoptera</taxon>
        <taxon>Polyphaga</taxon>
        <taxon>Elateriformia</taxon>
        <taxon>Buprestoidea</taxon>
        <taxon>Buprestidae</taxon>
        <taxon>Agrilinae</taxon>
        <taxon>Agrilus</taxon>
    </lineage>
</organism>
<evidence type="ECO:0000256" key="4">
    <source>
        <dbReference type="ARBA" id="ARBA00022741"/>
    </source>
</evidence>
<keyword evidence="6" id="KW-0648">Protein biosynthesis</keyword>
<dbReference type="RefSeq" id="XP_025831726.1">
    <property type="nucleotide sequence ID" value="XM_025975941.1"/>
</dbReference>
<evidence type="ECO:0000256" key="2">
    <source>
        <dbReference type="ARBA" id="ARBA00012816"/>
    </source>
</evidence>
<dbReference type="GO" id="GO:0005524">
    <property type="term" value="F:ATP binding"/>
    <property type="evidence" value="ECO:0007669"/>
    <property type="project" value="UniProtKB-KW"/>
</dbReference>
<dbReference type="EC" id="6.1.1.22" evidence="2"/>
<dbReference type="GO" id="GO:0003676">
    <property type="term" value="F:nucleic acid binding"/>
    <property type="evidence" value="ECO:0007669"/>
    <property type="project" value="InterPro"/>
</dbReference>
<dbReference type="Gene3D" id="3.30.930.10">
    <property type="entry name" value="Bira Bifunctional Protein, Domain 2"/>
    <property type="match status" value="1"/>
</dbReference>
<feature type="domain" description="Aminoacyl-transfer RNA synthetases class-II family profile" evidence="8">
    <location>
        <begin position="145"/>
        <end position="455"/>
    </location>
</feature>